<gene>
    <name evidence="1" type="ORF">UT64_C0037G0010</name>
</gene>
<evidence type="ECO:0000313" key="2">
    <source>
        <dbReference type="Proteomes" id="UP000034137"/>
    </source>
</evidence>
<organism evidence="1 2">
    <name type="scientific">Candidatus Falkowbacteria bacterium GW2011_GWF2_39_8</name>
    <dbReference type="NCBI Taxonomy" id="1618642"/>
    <lineage>
        <taxon>Bacteria</taxon>
        <taxon>Candidatus Falkowiibacteriota</taxon>
    </lineage>
</organism>
<reference evidence="1 2" key="1">
    <citation type="journal article" date="2015" name="Nature">
        <title>rRNA introns, odd ribosomes, and small enigmatic genomes across a large radiation of phyla.</title>
        <authorList>
            <person name="Brown C.T."/>
            <person name="Hug L.A."/>
            <person name="Thomas B.C."/>
            <person name="Sharon I."/>
            <person name="Castelle C.J."/>
            <person name="Singh A."/>
            <person name="Wilkins M.J."/>
            <person name="Williams K.H."/>
            <person name="Banfield J.F."/>
        </authorList>
    </citation>
    <scope>NUCLEOTIDE SEQUENCE [LARGE SCALE GENOMIC DNA]</scope>
</reference>
<evidence type="ECO:0000313" key="1">
    <source>
        <dbReference type="EMBL" id="KKR32311.1"/>
    </source>
</evidence>
<dbReference type="AlphaFoldDB" id="A0A0G0Q4L4"/>
<protein>
    <submittedName>
        <fullName evidence="1">Uncharacterized protein</fullName>
    </submittedName>
</protein>
<sequence>MFDYLLKFKELPRELREKFSSPVVMQAINELEKKYQVNLATLVIKVAVKEIVVGQLADFFIKDFSLEKARADALVEELKGNVFFDVKGYLNIAPAFKTTTDVVRASKAQVVNLKKSEDEEEVEELARELKALPLKSKAMQTTHDILPSLIKPKSENEIDVTELADELKHFSKNNPVAEEPKLNQVVPIKASVPKGAGFFFSAEDEEEIRKLTEKAIENSGDNSVKDADLKVDQIISMVKMNFSSEAMSVRFRQILTTYIKGIRGKVETRLTLSKKYQEGGLGLDGQAVERILSLADSVKVSAPVNVQAPIKFAVPEDELVKKKLEILKDMGARDFEYDLAREIKKREETKTKAAPIVVKEEVAVEKIPVAEVVGPNKISSEKTESSWDRIAMRKPLEAGTKIKIEDVKISPKIMGPIEELKYLDLVNFRRLDPEPARACQRILDKIKLLEQEQYSKRLEGIKAWRLNPVNQLYLNIGELAISENKPVDIIIEEKRSAGQDYLNSDEFEAIMNLNKQMRF</sequence>
<accession>A0A0G0Q4L4</accession>
<name>A0A0G0Q4L4_9BACT</name>
<dbReference type="Proteomes" id="UP000034137">
    <property type="component" value="Unassembled WGS sequence"/>
</dbReference>
<comment type="caution">
    <text evidence="1">The sequence shown here is derived from an EMBL/GenBank/DDBJ whole genome shotgun (WGS) entry which is preliminary data.</text>
</comment>
<dbReference type="EMBL" id="LBXO01000037">
    <property type="protein sequence ID" value="KKR32311.1"/>
    <property type="molecule type" value="Genomic_DNA"/>
</dbReference>
<proteinExistence type="predicted"/>